<sequence>MDTGIGLLNRSNFNPVKSPFCEQLTQGAKGLQLQLRHCLHRMKHEPDRPIDGYVKDFKRCAERLTDEVDRLTSQTRAATAVLESSAKCTEHVEAVGRQIAQQMQLAEKASSRADEVAAQVAKQAPGAAFKSVEDSVKSVVTTLARSAQKNEDTAGQIEQSARQVRGSIYYLSAAFLAIAANGVVAALYVPNGRESGLETDVRLNAARFELLWGNAKPGEKKKIVEII</sequence>
<reference evidence="2 3" key="1">
    <citation type="submission" date="2022-02" db="EMBL/GenBank/DDBJ databases">
        <title>Comparative genomics of the first Antarctic Pseudomonas spp. capable of biotransforming 2,4,6-Trinitrotoluene.</title>
        <authorList>
            <person name="Cabrera M.A."/>
            <person name="Marquez S.L."/>
            <person name="Perez-Donoso J.M."/>
        </authorList>
    </citation>
    <scope>NUCLEOTIDE SEQUENCE [LARGE SCALE GENOMIC DNA]</scope>
    <source>
        <strain evidence="2 3">TNT19</strain>
    </source>
</reference>
<dbReference type="RefSeq" id="WP_247291988.1">
    <property type="nucleotide sequence ID" value="NZ_JAKNRW010000012.1"/>
</dbReference>
<comment type="caution">
    <text evidence="2">The sequence shown here is derived from an EMBL/GenBank/DDBJ whole genome shotgun (WGS) entry which is preliminary data.</text>
</comment>
<accession>A0ABT0F109</accession>
<evidence type="ECO:0000313" key="3">
    <source>
        <dbReference type="Proteomes" id="UP001299876"/>
    </source>
</evidence>
<evidence type="ECO:0000256" key="1">
    <source>
        <dbReference type="SAM" id="Phobius"/>
    </source>
</evidence>
<keyword evidence="3" id="KW-1185">Reference proteome</keyword>
<proteinExistence type="predicted"/>
<evidence type="ECO:0000313" key="2">
    <source>
        <dbReference type="EMBL" id="MCK1791690.1"/>
    </source>
</evidence>
<protein>
    <submittedName>
        <fullName evidence="2">Uncharacterized protein</fullName>
    </submittedName>
</protein>
<name>A0ABT0F109_9PSED</name>
<feature type="transmembrane region" description="Helical" evidence="1">
    <location>
        <begin position="168"/>
        <end position="189"/>
    </location>
</feature>
<keyword evidence="1" id="KW-0812">Transmembrane</keyword>
<keyword evidence="1" id="KW-0472">Membrane</keyword>
<dbReference type="EMBL" id="JAKNRW010000012">
    <property type="protein sequence ID" value="MCK1791690.1"/>
    <property type="molecule type" value="Genomic_DNA"/>
</dbReference>
<dbReference type="Proteomes" id="UP001299876">
    <property type="component" value="Unassembled WGS sequence"/>
</dbReference>
<gene>
    <name evidence="2" type="ORF">L9059_16120</name>
</gene>
<keyword evidence="1" id="KW-1133">Transmembrane helix</keyword>
<organism evidence="2 3">
    <name type="scientific">Pseudomonas violetae</name>
    <dbReference type="NCBI Taxonomy" id="2915813"/>
    <lineage>
        <taxon>Bacteria</taxon>
        <taxon>Pseudomonadati</taxon>
        <taxon>Pseudomonadota</taxon>
        <taxon>Gammaproteobacteria</taxon>
        <taxon>Pseudomonadales</taxon>
        <taxon>Pseudomonadaceae</taxon>
        <taxon>Pseudomonas</taxon>
    </lineage>
</organism>